<evidence type="ECO:0000256" key="8">
    <source>
        <dbReference type="SAM" id="Phobius"/>
    </source>
</evidence>
<evidence type="ECO:0000256" key="2">
    <source>
        <dbReference type="ARBA" id="ARBA00022448"/>
    </source>
</evidence>
<sequence length="295" mass="33547">MKKRRDIPESLMNLFEHLKGFILAAIVIVAVLGVIVGYRYYRYTQDEPEYCASCHLMKEAFAEWQKGKHRDVVCQTCHQLSILEQNQLLVAYVVKGNNQKFSQTHGREKPWKACRKCHIDEITQGAVTLNKSYGHARHVFMQKIDCKICHKGTVHNFNPNEDACQRCHQDKGVHGVGMEAFSCLKCHSFSEKTPSMVPKDRCIKCHTSVSTKGPMSGLFCHQCHKPHGEIKPTSATCVGQCHKNEASVGQHGFHIKKGLNCLNCHKAHLWIVGQDRAKTLCSKCHQFKDPKTFIY</sequence>
<dbReference type="InterPro" id="IPR038266">
    <property type="entry name" value="NapC/NirT_cytc_sf"/>
</dbReference>
<dbReference type="SUPFAM" id="SSF48695">
    <property type="entry name" value="Multiheme cytochromes"/>
    <property type="match status" value="1"/>
</dbReference>
<keyword evidence="8" id="KW-0472">Membrane</keyword>
<evidence type="ECO:0000313" key="10">
    <source>
        <dbReference type="EMBL" id="GER92720.1"/>
    </source>
</evidence>
<dbReference type="Gene3D" id="3.90.10.10">
    <property type="entry name" value="Cytochrome C3"/>
    <property type="match status" value="1"/>
</dbReference>
<keyword evidence="2" id="KW-0813">Transport</keyword>
<dbReference type="EMBL" id="BLAB01000001">
    <property type="protein sequence ID" value="GER92720.1"/>
    <property type="molecule type" value="Genomic_DNA"/>
</dbReference>
<comment type="subcellular location">
    <subcellularLocation>
        <location evidence="1">Cell envelope</location>
    </subcellularLocation>
</comment>
<proteinExistence type="predicted"/>
<feature type="domain" description="NapC/NirT cytochrome c N-terminal" evidence="9">
    <location>
        <begin position="22"/>
        <end position="79"/>
    </location>
</feature>
<evidence type="ECO:0000256" key="6">
    <source>
        <dbReference type="ARBA" id="ARBA00022982"/>
    </source>
</evidence>
<keyword evidence="7" id="KW-0408">Iron</keyword>
<dbReference type="GO" id="GO:0030313">
    <property type="term" value="C:cell envelope"/>
    <property type="evidence" value="ECO:0007669"/>
    <property type="project" value="UniProtKB-SubCell"/>
</dbReference>
<keyword evidence="8" id="KW-0812">Transmembrane</keyword>
<dbReference type="InterPro" id="IPR005126">
    <property type="entry name" value="NapC/NirT_cyt_c_N"/>
</dbReference>
<dbReference type="GO" id="GO:0046872">
    <property type="term" value="F:metal ion binding"/>
    <property type="evidence" value="ECO:0007669"/>
    <property type="project" value="UniProtKB-KW"/>
</dbReference>
<evidence type="ECO:0000256" key="4">
    <source>
        <dbReference type="ARBA" id="ARBA00022723"/>
    </source>
</evidence>
<evidence type="ECO:0000259" key="9">
    <source>
        <dbReference type="Pfam" id="PF03264"/>
    </source>
</evidence>
<gene>
    <name evidence="10" type="ORF">A45J_0440</name>
</gene>
<protein>
    <recommendedName>
        <fullName evidence="9">NapC/NirT cytochrome c N-terminal domain-containing protein</fullName>
    </recommendedName>
</protein>
<dbReference type="InterPro" id="IPR036280">
    <property type="entry name" value="Multihaem_cyt_sf"/>
</dbReference>
<keyword evidence="4" id="KW-0479">Metal-binding</keyword>
<evidence type="ECO:0000256" key="3">
    <source>
        <dbReference type="ARBA" id="ARBA00022617"/>
    </source>
</evidence>
<keyword evidence="8" id="KW-1133">Transmembrane helix</keyword>
<dbReference type="Pfam" id="PF03264">
    <property type="entry name" value="Cytochrom_NNT"/>
    <property type="match status" value="1"/>
</dbReference>
<comment type="caution">
    <text evidence="10">The sequence shown here is derived from an EMBL/GenBank/DDBJ whole genome shotgun (WGS) entry which is preliminary data.</text>
</comment>
<dbReference type="CDD" id="cd08168">
    <property type="entry name" value="Cytochrom_C3"/>
    <property type="match status" value="1"/>
</dbReference>
<dbReference type="InterPro" id="IPR051829">
    <property type="entry name" value="Multiheme_Cytochr_ET"/>
</dbReference>
<dbReference type="Gene3D" id="1.10.3820.10">
    <property type="entry name" value="Di-heme elbow motif domain"/>
    <property type="match status" value="1"/>
</dbReference>
<evidence type="ECO:0000256" key="5">
    <source>
        <dbReference type="ARBA" id="ARBA00022729"/>
    </source>
</evidence>
<dbReference type="AlphaFoldDB" id="A0A5J4L1L7"/>
<dbReference type="PANTHER" id="PTHR35038">
    <property type="entry name" value="DISSIMILATORY SULFITE REDUCTASE SIRA"/>
    <property type="match status" value="1"/>
</dbReference>
<keyword evidence="6" id="KW-0249">Electron transport</keyword>
<feature type="transmembrane region" description="Helical" evidence="8">
    <location>
        <begin position="21"/>
        <end position="41"/>
    </location>
</feature>
<organism evidence="10">
    <name type="scientific">hot springs metagenome</name>
    <dbReference type="NCBI Taxonomy" id="433727"/>
    <lineage>
        <taxon>unclassified sequences</taxon>
        <taxon>metagenomes</taxon>
        <taxon>ecological metagenomes</taxon>
    </lineage>
</organism>
<reference evidence="10" key="1">
    <citation type="submission" date="2019-10" db="EMBL/GenBank/DDBJ databases">
        <title>Metagenomic sequencing of thiosulfate-disproportionating enrichment culture.</title>
        <authorList>
            <person name="Umezawa K."/>
            <person name="Kojima H."/>
            <person name="Fukui M."/>
        </authorList>
    </citation>
    <scope>NUCLEOTIDE SEQUENCE</scope>
    <source>
        <strain evidence="10">45J</strain>
    </source>
</reference>
<evidence type="ECO:0000256" key="1">
    <source>
        <dbReference type="ARBA" id="ARBA00004196"/>
    </source>
</evidence>
<keyword evidence="5" id="KW-0732">Signal</keyword>
<keyword evidence="3" id="KW-0349">Heme</keyword>
<accession>A0A5J4L1L7</accession>
<evidence type="ECO:0000256" key="7">
    <source>
        <dbReference type="ARBA" id="ARBA00023004"/>
    </source>
</evidence>
<name>A0A5J4L1L7_9ZZZZ</name>